<dbReference type="PATRIC" id="fig|312309.11.peg.690"/>
<dbReference type="Gene3D" id="1.10.390.30">
    <property type="entry name" value="Peptidase M60, enhancin-like domain 3"/>
    <property type="match status" value="1"/>
</dbReference>
<reference evidence="3 4" key="2">
    <citation type="journal article" date="2008" name="BMC Genomics">
        <title>Comparative genomics-based investigation of resequencing targets in Vibrio fischeri: focus on point miscalls and artefactual expansions.</title>
        <authorList>
            <person name="Mandel M.J."/>
            <person name="Stabb E.V."/>
            <person name="Ruby E.G."/>
        </authorList>
    </citation>
    <scope>NUCLEOTIDE SEQUENCE [LARGE SCALE GENOMIC DNA]</scope>
    <source>
        <strain evidence="4">ATCC 700601 / ES114</strain>
    </source>
</reference>
<proteinExistence type="predicted"/>
<dbReference type="RefSeq" id="WP_011261422.1">
    <property type="nucleotide sequence ID" value="NC_006840.2"/>
</dbReference>
<evidence type="ECO:0000259" key="2">
    <source>
        <dbReference type="PROSITE" id="PS51723"/>
    </source>
</evidence>
<gene>
    <name evidence="3" type="primary">acfD</name>
    <name evidence="3" type="ordered locus">VF_0696</name>
</gene>
<dbReference type="EMBL" id="CP000020">
    <property type="protein sequence ID" value="AAW85191.1"/>
    <property type="molecule type" value="Genomic_DNA"/>
</dbReference>
<accession>Q5E705</accession>
<dbReference type="STRING" id="312309.VF_0696"/>
<dbReference type="PANTHER" id="PTHR15730">
    <property type="entry name" value="EXPERIMENTAL AUTOIMMUNE PROSTATITIS ANTIGEN 2-RELATED"/>
    <property type="match status" value="1"/>
</dbReference>
<dbReference type="EnsemblBacteria" id="AAW85191">
    <property type="protein sequence ID" value="AAW85191"/>
    <property type="gene ID" value="VF_0696"/>
</dbReference>
<dbReference type="PANTHER" id="PTHR15730:SF5">
    <property type="entry name" value="SI:CH211-210B2.2-RELATED"/>
    <property type="match status" value="1"/>
</dbReference>
<dbReference type="Pfam" id="PF13322">
    <property type="entry name" value="DUF4092"/>
    <property type="match status" value="2"/>
</dbReference>
<dbReference type="InterPro" id="IPR031161">
    <property type="entry name" value="Peptidase_M60_dom"/>
</dbReference>
<protein>
    <submittedName>
        <fullName evidence="3">Accessory colonization factor AcfD-like protein, predicted inner membrane lipoprotein</fullName>
    </submittedName>
</protein>
<dbReference type="HOGENOM" id="CLU_006312_0_0_6"/>
<dbReference type="Pfam" id="PF17291">
    <property type="entry name" value="M60-like_N"/>
    <property type="match status" value="1"/>
</dbReference>
<organism evidence="3 4">
    <name type="scientific">Aliivibrio fischeri (strain ATCC 700601 / ES114)</name>
    <name type="common">Vibrio fischeri</name>
    <dbReference type="NCBI Taxonomy" id="312309"/>
    <lineage>
        <taxon>Bacteria</taxon>
        <taxon>Pseudomonadati</taxon>
        <taxon>Pseudomonadota</taxon>
        <taxon>Gammaproteobacteria</taxon>
        <taxon>Vibrionales</taxon>
        <taxon>Vibrionaceae</taxon>
        <taxon>Aliivibrio</taxon>
    </lineage>
</organism>
<evidence type="ECO:0000313" key="3">
    <source>
        <dbReference type="EMBL" id="AAW85191.1"/>
    </source>
</evidence>
<dbReference type="Pfam" id="PF13402">
    <property type="entry name" value="Peptidase_M60"/>
    <property type="match status" value="1"/>
</dbReference>
<keyword evidence="4" id="KW-1185">Reference proteome</keyword>
<dbReference type="eggNOG" id="COG3064">
    <property type="taxonomic scope" value="Bacteria"/>
</dbReference>
<dbReference type="InterPro" id="IPR025385">
    <property type="entry name" value="DUF4092"/>
</dbReference>
<evidence type="ECO:0000313" key="4">
    <source>
        <dbReference type="Proteomes" id="UP000000537"/>
    </source>
</evidence>
<dbReference type="KEGG" id="vfi:VF_0696"/>
<dbReference type="OrthoDB" id="9122461at2"/>
<dbReference type="InterPro" id="IPR042279">
    <property type="entry name" value="Pep_M60_3"/>
</dbReference>
<feature type="region of interest" description="Disordered" evidence="1">
    <location>
        <begin position="192"/>
        <end position="219"/>
    </location>
</feature>
<dbReference type="PROSITE" id="PS51723">
    <property type="entry name" value="PEPTIDASE_M60"/>
    <property type="match status" value="1"/>
</dbReference>
<evidence type="ECO:0000256" key="1">
    <source>
        <dbReference type="SAM" id="MobiDB-lite"/>
    </source>
</evidence>
<dbReference type="Proteomes" id="UP000000537">
    <property type="component" value="Chromosome I"/>
</dbReference>
<dbReference type="SMART" id="SM01276">
    <property type="entry name" value="M60-like"/>
    <property type="match status" value="1"/>
</dbReference>
<dbReference type="Gene3D" id="3.40.390.80">
    <property type="entry name" value="Peptidase M60, enhancin-like domain 2"/>
    <property type="match status" value="1"/>
</dbReference>
<reference evidence="3 4" key="1">
    <citation type="journal article" date="2005" name="Proc. Natl. Acad. Sci. U.S.A.">
        <title>Complete genome sequence of Vibrio fischeri: a symbiotic bacterium with pathogenic congeners.</title>
        <authorList>
            <person name="Ruby E.G."/>
            <person name="Urbanowski M."/>
            <person name="Campbell J."/>
            <person name="Dunn A."/>
            <person name="Faini M."/>
            <person name="Gunsalus R."/>
            <person name="Lostroh P."/>
            <person name="Lupp C."/>
            <person name="McCann J."/>
            <person name="Millikan D."/>
            <person name="Schaefer A."/>
            <person name="Stabb E."/>
            <person name="Stevens A."/>
            <person name="Visick K."/>
            <person name="Whistler C."/>
            <person name="Greenberg E.P."/>
        </authorList>
    </citation>
    <scope>NUCLEOTIDE SEQUENCE [LARGE SCALE GENOMIC DNA]</scope>
    <source>
        <strain evidence="4">ATCC 700601 / ES114</strain>
    </source>
</reference>
<sequence length="1569" mass="172584">MNKKLLLASLIPMLLAGCNQEEININGNGTVPDIGGDGGVTPPKPTPDPIKYRFMITSSGAPIEGATCDGRLSDHLGVIALDYDSNTLPQSIDCLIAGTPLATFATSTNKRVRAQDYNLDIADGKISDLQGDQLVNIQSLLRTVDADGVDSNGYQFVEGEKSVKNYSANYADALEKTQELFLKDNIGYLKDDKPAGVEPGHGTDVEPVVTPGSDDVTGGSGIVSSNAEKQYEYKPEVAVPEKSILMLDGQPVVGVEYYGPTYRGKTDVDGSFEYNWGDEVTFGIQALTLGSIKAKGLDVQLGALAADPSKSKNVENLIKQFDKDNSAPWVIEQDVHERFALESNNIVELINMNLASGDTSNFDPSFGTPPQVKNEFIAQFNDGGSAFDIVTSLGLSPINVNTYTFSPYVSLRSVNRVETASDALLTMMGQNDNNKDNDVTHFHVFGNQNDGYHMPSPHAATFINIDNNAAPVVMPRSDLNAYIPFGQLAVTDKFSRPFFTLTNDPKTTPTYIDAKNKTHWNLKEQDVAADSVESSYKMNKETATFELPFVVSGKIGEGKVLVLGNSLYNSILVCPENYSFNASINKDGVCSNGNGVTDSLDMFNFFVNAFNWLDTKKLNQDINIATNRSEVSFSRISGSASHPFKLNESFKALGFRLMSDFSPQGLDVASTPIYILQAYPTLGGNTDRPDYENPIINDDDVNALIDYVNQGGSVLIMESLYNRNLPILGRFLDTAGISAIGKNNGVKFAGKLPSNFIAELGKGGTSLRPVYTEEVYVLEGLAFEANTTDANGIPEKGYKFDKGTNTYYWGDKSINNKAVLRALYRPQQVRDENRHNVTKECQQQTDLVDDALQACIDTKLNQLAQDGLEQWVSDVQAIYEVPMCTNSAYQYQLDCIERREGNGIPLSKTIYPGATDMVQAFARLPMSKDVSNAMIEAANMGTNLTDLYQHELYYRTGGKEGVRLSGIDVDRIYNNLSAWMWNNEQYRYDSSTKDEFGHKTVVEFLNCYSNNTYGNPSSDNVIGCPEELKAEMLTKGFLVTVDGVNKLNPSYPLNYMEKPLTRMMLGRSYFDVDAKNPTAEDRGVQVDVRSYPGVATTTAAAKDITIHKGSRQSAGVWIPAREVAYVHGLSSDDTVMIAMADNLTGRVNHEMALNRPPRVSMSFNGVEASNGFKVPYGGSVYITLGSKESAQVSFGGSAIAAPMFMMTSATEGSWITTPEESDAPITEIVGKRFSYTTTTAGIKGHSEVDVLEMTKQFDLFTIGVNEFYGRDGVSGAHKMFTDSAPELEYQNMRLVDDIQISIGSAHSGYPVMSTSFPRQKSSLFKATDNWMLGHEIGHNQAANWLNVVGAGETANNVLALYTQERNTGDMPRIKVSITNATEWANGDHPWADGTNADRLNFFGQLKLWAEDNFDIAQWESEAKLAEERSIYNKNEAGQYDQGWNFYKYLHRAARMPETFTEGLNKGDVNYCSSEFAQVNSLSKQDMMMICSSFLTGKDIETFFIKWKFGESKVTLQSGDKYSVGISEPALGVMEDMRKQGIIVTPKTSPLDIKETNPKEVMLPQVPYFN</sequence>
<feature type="domain" description="Peptidase M60" evidence="2">
    <location>
        <begin position="1109"/>
        <end position="1410"/>
    </location>
</feature>
<dbReference type="InterPro" id="IPR051244">
    <property type="entry name" value="TCAF"/>
</dbReference>
<dbReference type="InterPro" id="IPR035423">
    <property type="entry name" value="M60-like_N"/>
</dbReference>
<dbReference type="GeneID" id="54163351"/>
<name>Q5E705_ALIF1</name>
<dbReference type="PROSITE" id="PS51257">
    <property type="entry name" value="PROKAR_LIPOPROTEIN"/>
    <property type="match status" value="1"/>
</dbReference>
<dbReference type="NCBIfam" id="NF037974">
    <property type="entry name" value="SslE_AcfD_Zn_LP"/>
    <property type="match status" value="1"/>
</dbReference>